<protein>
    <recommendedName>
        <fullName evidence="6">HAMP domain-containing protein</fullName>
    </recommendedName>
</protein>
<dbReference type="OrthoDB" id="2663974at2"/>
<feature type="domain" description="HAMP" evidence="6">
    <location>
        <begin position="82"/>
        <end position="128"/>
    </location>
</feature>
<proteinExistence type="predicted"/>
<dbReference type="RefSeq" id="WP_038699095.1">
    <property type="nucleotide sequence ID" value="NZ_CP009286.1"/>
</dbReference>
<feature type="compositionally biased region" description="Low complexity" evidence="4">
    <location>
        <begin position="288"/>
        <end position="311"/>
    </location>
</feature>
<dbReference type="Proteomes" id="UP000029507">
    <property type="component" value="Chromosome"/>
</dbReference>
<dbReference type="GO" id="GO:0007165">
    <property type="term" value="P:signal transduction"/>
    <property type="evidence" value="ECO:0007669"/>
    <property type="project" value="InterPro"/>
</dbReference>
<organism evidence="7 8">
    <name type="scientific">Paenibacillus stellifer</name>
    <dbReference type="NCBI Taxonomy" id="169760"/>
    <lineage>
        <taxon>Bacteria</taxon>
        <taxon>Bacillati</taxon>
        <taxon>Bacillota</taxon>
        <taxon>Bacilli</taxon>
        <taxon>Bacillales</taxon>
        <taxon>Paenibacillaceae</taxon>
        <taxon>Paenibacillus</taxon>
    </lineage>
</organism>
<keyword evidence="8" id="KW-1185">Reference proteome</keyword>
<feature type="transmembrane region" description="Helical" evidence="5">
    <location>
        <begin position="12"/>
        <end position="38"/>
    </location>
</feature>
<feature type="compositionally biased region" description="Gly residues" evidence="4">
    <location>
        <begin position="263"/>
        <end position="273"/>
    </location>
</feature>
<accession>A0A089NA93</accession>
<evidence type="ECO:0000256" key="1">
    <source>
        <dbReference type="ARBA" id="ARBA00004236"/>
    </source>
</evidence>
<keyword evidence="5" id="KW-0812">Transmembrane</keyword>
<dbReference type="STRING" id="169760.PSTEL_24380"/>
<dbReference type="GO" id="GO:0005886">
    <property type="term" value="C:plasma membrane"/>
    <property type="evidence" value="ECO:0007669"/>
    <property type="project" value="UniProtKB-SubCell"/>
</dbReference>
<evidence type="ECO:0000313" key="7">
    <source>
        <dbReference type="EMBL" id="AIQ65774.1"/>
    </source>
</evidence>
<comment type="subcellular location">
    <subcellularLocation>
        <location evidence="1">Cell membrane</location>
    </subcellularLocation>
</comment>
<name>A0A089NA93_9BACL</name>
<dbReference type="EMBL" id="CP009286">
    <property type="protein sequence ID" value="AIQ65774.1"/>
    <property type="molecule type" value="Genomic_DNA"/>
</dbReference>
<dbReference type="AlphaFoldDB" id="A0A089NA93"/>
<keyword evidence="2" id="KW-1003">Cell membrane</keyword>
<feature type="compositionally biased region" description="Basic and acidic residues" evidence="4">
    <location>
        <begin position="126"/>
        <end position="144"/>
    </location>
</feature>
<dbReference type="KEGG" id="pste:PSTEL_24380"/>
<evidence type="ECO:0000256" key="5">
    <source>
        <dbReference type="SAM" id="Phobius"/>
    </source>
</evidence>
<keyword evidence="5" id="KW-1133">Transmembrane helix</keyword>
<evidence type="ECO:0000313" key="8">
    <source>
        <dbReference type="Proteomes" id="UP000029507"/>
    </source>
</evidence>
<evidence type="ECO:0000256" key="4">
    <source>
        <dbReference type="SAM" id="MobiDB-lite"/>
    </source>
</evidence>
<feature type="region of interest" description="Disordered" evidence="4">
    <location>
        <begin position="126"/>
        <end position="166"/>
    </location>
</feature>
<feature type="region of interest" description="Disordered" evidence="4">
    <location>
        <begin position="259"/>
        <end position="318"/>
    </location>
</feature>
<dbReference type="InterPro" id="IPR003660">
    <property type="entry name" value="HAMP_dom"/>
</dbReference>
<reference evidence="7 8" key="1">
    <citation type="submission" date="2014-08" db="EMBL/GenBank/DDBJ databases">
        <title>Comparative genomics of the Paenibacillus odorifer group.</title>
        <authorList>
            <person name="den Bakker H.C."/>
            <person name="Tsai Y.-C."/>
            <person name="Martin N."/>
            <person name="Korlach J."/>
            <person name="Wiedmann M."/>
        </authorList>
    </citation>
    <scope>NUCLEOTIDE SEQUENCE [LARGE SCALE GENOMIC DNA]</scope>
    <source>
        <strain evidence="7 8">DSM 14472</strain>
    </source>
</reference>
<sequence>MHRFRTVSYGYLYICLGSALLSGAFLVAARQVLGFLFRTQSADSSAAWFHLAKWTINHLGRTPVAAAAFTLLFTLCFALRSRQYAADLREIARGARELAGGNVTGKVRVMSGGELRDIAVSLNRAMTRDGQDGRSEKPGDGHGETDDDAAAAPLSEPAASGSAGAGAFARTAAIEPGMGERNRPGSAPSAAPLPASGDWLALGLRSRALRRGLEEAELETDAMVRPGRFPELIEEARILERILEDLADRSLPPAMAERLGLSRRGGTGGGPDPNGGIAYSSERGADPAASRTAARNGAADAAPLDDASAALLHREEQP</sequence>
<evidence type="ECO:0000256" key="2">
    <source>
        <dbReference type="ARBA" id="ARBA00022475"/>
    </source>
</evidence>
<evidence type="ECO:0000259" key="6">
    <source>
        <dbReference type="PROSITE" id="PS50885"/>
    </source>
</evidence>
<gene>
    <name evidence="7" type="ORF">PSTEL_24380</name>
</gene>
<feature type="compositionally biased region" description="Low complexity" evidence="4">
    <location>
        <begin position="150"/>
        <end position="166"/>
    </location>
</feature>
<dbReference type="PROSITE" id="PS50885">
    <property type="entry name" value="HAMP"/>
    <property type="match status" value="1"/>
</dbReference>
<keyword evidence="3 5" id="KW-0472">Membrane</keyword>
<evidence type="ECO:0000256" key="3">
    <source>
        <dbReference type="ARBA" id="ARBA00023136"/>
    </source>
</evidence>
<dbReference type="HOGENOM" id="CLU_873901_0_0_9"/>